<reference evidence="1" key="1">
    <citation type="journal article" date="2021" name="Mol. Plant Microbe Interact.">
        <title>Complete Genome Sequence of the Plant-Pathogenic Fungus Colletotrichum lupini.</title>
        <authorList>
            <person name="Baroncelli R."/>
            <person name="Pensec F."/>
            <person name="Da Lio D."/>
            <person name="Boufleur T."/>
            <person name="Vicente I."/>
            <person name="Sarrocco S."/>
            <person name="Picot A."/>
            <person name="Baraldi E."/>
            <person name="Sukno S."/>
            <person name="Thon M."/>
            <person name="Le Floch G."/>
        </authorList>
    </citation>
    <scope>NUCLEOTIDE SEQUENCE</scope>
    <source>
        <strain evidence="1">IMI 504893</strain>
    </source>
</reference>
<dbReference type="AlphaFoldDB" id="A0A9Q8WIH2"/>
<evidence type="ECO:0000313" key="1">
    <source>
        <dbReference type="EMBL" id="UQC84516.1"/>
    </source>
</evidence>
<evidence type="ECO:0000313" key="2">
    <source>
        <dbReference type="Proteomes" id="UP000830671"/>
    </source>
</evidence>
<dbReference type="Proteomes" id="UP000830671">
    <property type="component" value="Chromosome 5"/>
</dbReference>
<protein>
    <submittedName>
        <fullName evidence="1">Uncharacterized protein</fullName>
    </submittedName>
</protein>
<keyword evidence="2" id="KW-1185">Reference proteome</keyword>
<organism evidence="1 2">
    <name type="scientific">Colletotrichum lupini</name>
    <dbReference type="NCBI Taxonomy" id="145971"/>
    <lineage>
        <taxon>Eukaryota</taxon>
        <taxon>Fungi</taxon>
        <taxon>Dikarya</taxon>
        <taxon>Ascomycota</taxon>
        <taxon>Pezizomycotina</taxon>
        <taxon>Sordariomycetes</taxon>
        <taxon>Hypocreomycetidae</taxon>
        <taxon>Glomerellales</taxon>
        <taxon>Glomerellaceae</taxon>
        <taxon>Colletotrichum</taxon>
        <taxon>Colletotrichum acutatum species complex</taxon>
    </lineage>
</organism>
<dbReference type="RefSeq" id="XP_049146133.1">
    <property type="nucleotide sequence ID" value="XM_049288989.1"/>
</dbReference>
<name>A0A9Q8WIH2_9PEZI</name>
<sequence length="56" mass="6187">FFKAGALIDAAALDRLKPAAEIYTYRRVGWCLALEGAQQKEKMWGTDGKAGIRRSS</sequence>
<dbReference type="KEGG" id="clup:CLUP02_10013"/>
<proteinExistence type="predicted"/>
<feature type="non-terminal residue" evidence="1">
    <location>
        <position position="1"/>
    </location>
</feature>
<accession>A0A9Q8WIH2</accession>
<gene>
    <name evidence="1" type="ORF">CLUP02_10013</name>
</gene>
<dbReference type="EMBL" id="CP019477">
    <property type="protein sequence ID" value="UQC84516.1"/>
    <property type="molecule type" value="Genomic_DNA"/>
</dbReference>
<dbReference type="GeneID" id="73343999"/>